<dbReference type="GO" id="GO:0005886">
    <property type="term" value="C:plasma membrane"/>
    <property type="evidence" value="ECO:0007669"/>
    <property type="project" value="UniProtKB-SubCell"/>
</dbReference>
<dbReference type="InterPro" id="IPR003445">
    <property type="entry name" value="Cat_transpt"/>
</dbReference>
<evidence type="ECO:0000256" key="7">
    <source>
        <dbReference type="ARBA" id="ARBA00022989"/>
    </source>
</evidence>
<feature type="binding site" evidence="11">
    <location>
        <position position="102"/>
    </location>
    <ligand>
        <name>K(+)</name>
        <dbReference type="ChEBI" id="CHEBI:29103"/>
    </ligand>
</feature>
<evidence type="ECO:0000256" key="4">
    <source>
        <dbReference type="ARBA" id="ARBA00022538"/>
    </source>
</evidence>
<keyword evidence="11" id="KW-0479">Metal-binding</keyword>
<evidence type="ECO:0000256" key="10">
    <source>
        <dbReference type="PIRNR" id="PIRNR006247"/>
    </source>
</evidence>
<feature type="transmembrane region" description="Helical" evidence="12">
    <location>
        <begin position="63"/>
        <end position="85"/>
    </location>
</feature>
<comment type="similarity">
    <text evidence="10">Belongs to the TrkH potassium transport family.</text>
</comment>
<dbReference type="GO" id="GO:0015379">
    <property type="term" value="F:potassium:chloride symporter activity"/>
    <property type="evidence" value="ECO:0007669"/>
    <property type="project" value="InterPro"/>
</dbReference>
<comment type="caution">
    <text evidence="13">The sequence shown here is derived from an EMBL/GenBank/DDBJ whole genome shotgun (WGS) entry which is preliminary data.</text>
</comment>
<evidence type="ECO:0000256" key="1">
    <source>
        <dbReference type="ARBA" id="ARBA00004651"/>
    </source>
</evidence>
<feature type="binding site" evidence="11">
    <location>
        <position position="302"/>
    </location>
    <ligand>
        <name>K(+)</name>
        <dbReference type="ChEBI" id="CHEBI:29103"/>
    </ligand>
</feature>
<keyword evidence="2 10" id="KW-0813">Transport</keyword>
<dbReference type="RefSeq" id="WP_273250659.1">
    <property type="nucleotide sequence ID" value="NZ_VENJ01000021.1"/>
</dbReference>
<evidence type="ECO:0000256" key="3">
    <source>
        <dbReference type="ARBA" id="ARBA00022475"/>
    </source>
</evidence>
<dbReference type="Pfam" id="PF02386">
    <property type="entry name" value="TrkH"/>
    <property type="match status" value="1"/>
</dbReference>
<evidence type="ECO:0000256" key="6">
    <source>
        <dbReference type="ARBA" id="ARBA00022958"/>
    </source>
</evidence>
<keyword evidence="10" id="KW-0997">Cell inner membrane</keyword>
<feature type="binding site" evidence="11">
    <location>
        <position position="420"/>
    </location>
    <ligand>
        <name>K(+)</name>
        <dbReference type="ChEBI" id="CHEBI:29103"/>
    </ligand>
</feature>
<feature type="transmembrane region" description="Helical" evidence="12">
    <location>
        <begin position="312"/>
        <end position="332"/>
    </location>
</feature>
<evidence type="ECO:0000256" key="12">
    <source>
        <dbReference type="SAM" id="Phobius"/>
    </source>
</evidence>
<dbReference type="PANTHER" id="PTHR32024:SF3">
    <property type="entry name" value="TRK SYSTEM POTASSIUM UPTAKE PROTEIN"/>
    <property type="match status" value="1"/>
</dbReference>
<evidence type="ECO:0000256" key="2">
    <source>
        <dbReference type="ARBA" id="ARBA00022448"/>
    </source>
</evidence>
<reference evidence="13 14" key="1">
    <citation type="submission" date="2019-06" db="EMBL/GenBank/DDBJ databases">
        <title>Enrichment of Autotrophic Halophilic Microorganisms from Red Sea Brine Pool Using Microbial Electrosynthesis System.</title>
        <authorList>
            <person name="Alqahtani M.F."/>
            <person name="Bajracharya S."/>
            <person name="Katuri K.P."/>
            <person name="Ali M."/>
            <person name="Saikaly P.E."/>
        </authorList>
    </citation>
    <scope>NUCLEOTIDE SEQUENCE [LARGE SCALE GENOMIC DNA]</scope>
    <source>
        <strain evidence="13">MES6</strain>
    </source>
</reference>
<dbReference type="InterPro" id="IPR004772">
    <property type="entry name" value="TrkH"/>
</dbReference>
<keyword evidence="3 10" id="KW-1003">Cell membrane</keyword>
<feature type="binding site" evidence="11">
    <location>
        <position position="303"/>
    </location>
    <ligand>
        <name>K(+)</name>
        <dbReference type="ChEBI" id="CHEBI:29103"/>
    </ligand>
</feature>
<evidence type="ECO:0000256" key="11">
    <source>
        <dbReference type="PIRSR" id="PIRSR006247-1"/>
    </source>
</evidence>
<keyword evidence="7 12" id="KW-1133">Transmembrane helix</keyword>
<keyword evidence="9 10" id="KW-0472">Membrane</keyword>
<dbReference type="GO" id="GO:0046872">
    <property type="term" value="F:metal ion binding"/>
    <property type="evidence" value="ECO:0007669"/>
    <property type="project" value="UniProtKB-KW"/>
</dbReference>
<proteinExistence type="inferred from homology"/>
<evidence type="ECO:0000313" key="14">
    <source>
        <dbReference type="Proteomes" id="UP000483078"/>
    </source>
</evidence>
<keyword evidence="6 10" id="KW-0630">Potassium</keyword>
<feature type="transmembrane region" description="Helical" evidence="12">
    <location>
        <begin position="123"/>
        <end position="146"/>
    </location>
</feature>
<dbReference type="PANTHER" id="PTHR32024">
    <property type="entry name" value="TRK SYSTEM POTASSIUM UPTAKE PROTEIN TRKG-RELATED"/>
    <property type="match status" value="1"/>
</dbReference>
<keyword evidence="5 12" id="KW-0812">Transmembrane</keyword>
<dbReference type="PIRSF" id="PIRSF006247">
    <property type="entry name" value="TrkH"/>
    <property type="match status" value="1"/>
</dbReference>
<comment type="subcellular location">
    <subcellularLocation>
        <location evidence="10">Cell inner membrane</location>
        <topology evidence="10">Multi-pass membrane protein</topology>
    </subcellularLocation>
    <subcellularLocation>
        <location evidence="1">Cell membrane</location>
        <topology evidence="1">Multi-pass membrane protein</topology>
    </subcellularLocation>
</comment>
<feature type="transmembrane region" description="Helical" evidence="12">
    <location>
        <begin position="167"/>
        <end position="189"/>
    </location>
</feature>
<keyword evidence="4 10" id="KW-0633">Potassium transport</keyword>
<evidence type="ECO:0000313" key="13">
    <source>
        <dbReference type="EMBL" id="MTJ05738.1"/>
    </source>
</evidence>
<feature type="transmembrane region" description="Helical" evidence="12">
    <location>
        <begin position="377"/>
        <end position="402"/>
    </location>
</feature>
<feature type="binding site" evidence="11">
    <location>
        <position position="419"/>
    </location>
    <ligand>
        <name>K(+)</name>
        <dbReference type="ChEBI" id="CHEBI:29103"/>
    </ligand>
</feature>
<feature type="transmembrane region" description="Helical" evidence="12">
    <location>
        <begin position="226"/>
        <end position="247"/>
    </location>
</feature>
<feature type="transmembrane region" description="Helical" evidence="12">
    <location>
        <begin position="443"/>
        <end position="468"/>
    </location>
</feature>
<dbReference type="EMBL" id="VENJ01000021">
    <property type="protein sequence ID" value="MTJ05738.1"/>
    <property type="molecule type" value="Genomic_DNA"/>
</dbReference>
<dbReference type="AlphaFoldDB" id="A0A7C9LC04"/>
<evidence type="ECO:0000256" key="8">
    <source>
        <dbReference type="ARBA" id="ARBA00023065"/>
    </source>
</evidence>
<dbReference type="Proteomes" id="UP000483078">
    <property type="component" value="Unassembled WGS sequence"/>
</dbReference>
<keyword evidence="8 10" id="KW-0406">Ion transport</keyword>
<feature type="transmembrane region" description="Helical" evidence="12">
    <location>
        <begin position="33"/>
        <end position="51"/>
    </location>
</feature>
<name>A0A7C9LC04_9RHOB</name>
<comment type="function">
    <text evidence="10">Low-affinity potassium transport system. Interacts with Trk system potassium uptake protein TrkA.</text>
</comment>
<evidence type="ECO:0000256" key="9">
    <source>
        <dbReference type="ARBA" id="ARBA00023136"/>
    </source>
</evidence>
<organism evidence="13 14">
    <name type="scientific">Sediminimonas qiaohouensis</name>
    <dbReference type="NCBI Taxonomy" id="552061"/>
    <lineage>
        <taxon>Bacteria</taxon>
        <taxon>Pseudomonadati</taxon>
        <taxon>Pseudomonadota</taxon>
        <taxon>Alphaproteobacteria</taxon>
        <taxon>Rhodobacterales</taxon>
        <taxon>Roseobacteraceae</taxon>
        <taxon>Sediminimonas</taxon>
    </lineage>
</organism>
<feature type="binding site" evidence="11">
    <location>
        <position position="103"/>
    </location>
    <ligand>
        <name>K(+)</name>
        <dbReference type="ChEBI" id="CHEBI:29103"/>
    </ligand>
</feature>
<accession>A0A7C9LC04</accession>
<evidence type="ECO:0000256" key="5">
    <source>
        <dbReference type="ARBA" id="ARBA00022692"/>
    </source>
</evidence>
<sequence>MNFVVFVNGLILLFMAGLMLINAVIFPATSEEFGTSALITGMVGTALTITTRSAFTGLRRLQTFLLTSSVWLTAALAGALPLYLWSMTPVDALFESMSGITTTGSTVMTGLDDTPQGILMWRAMMQMLGGVGFIVVGIALLPILKVGGMQLFRTESSDKNDKELGNAARFAFATLLVYSGLMVLCAVLYRLGGMSVFDAAAHAMTTVSTAGFSTSDASFGQFDSAFLQWTAVFFMIMGALPFAWYIRVLYRGRLRSEQVLALLWTLAAFIACVSLWLALTTGTPPLDALRLAAFNVVSILTTTGYSTADYTLWGPFAVAVFFLLTAAGGCTGSTSGGVKAMRWIILLRAARAEIRKIPLPNAVSTIRYEGRKVEDDVMAGVISFFTFFALTFGCLAFALGLLGLDFQTALSGALTAVANVGPGIGPVIGPAGSFAPLGDAAKLLIVAGMFLGRLEMLTVLVLFSPAFWREA</sequence>
<feature type="transmembrane region" description="Helical" evidence="12">
    <location>
        <begin position="259"/>
        <end position="279"/>
    </location>
</feature>
<gene>
    <name evidence="13" type="ORF">FH759_13720</name>
</gene>
<protein>
    <recommendedName>
        <fullName evidence="10">Trk system potassium uptake protein</fullName>
    </recommendedName>
</protein>